<keyword evidence="2" id="KW-1003">Cell membrane</keyword>
<dbReference type="PANTHER" id="PTHR30485">
    <property type="entry name" value="NI/FE-HYDROGENASE 1 B-TYPE CYTOCHROME SUBUNIT"/>
    <property type="match status" value="1"/>
</dbReference>
<dbReference type="Proteomes" id="UP001365405">
    <property type="component" value="Unassembled WGS sequence"/>
</dbReference>
<organism evidence="8 9">
    <name type="scientific">Pseudaquabacterium inlustre</name>
    <dbReference type="NCBI Taxonomy" id="2984192"/>
    <lineage>
        <taxon>Bacteria</taxon>
        <taxon>Pseudomonadati</taxon>
        <taxon>Pseudomonadota</taxon>
        <taxon>Betaproteobacteria</taxon>
        <taxon>Burkholderiales</taxon>
        <taxon>Sphaerotilaceae</taxon>
        <taxon>Pseudaquabacterium</taxon>
    </lineage>
</organism>
<feature type="transmembrane region" description="Helical" evidence="6">
    <location>
        <begin position="100"/>
        <end position="124"/>
    </location>
</feature>
<protein>
    <submittedName>
        <fullName evidence="8">Cytochrome b/b6 domain-containing protein</fullName>
    </submittedName>
</protein>
<evidence type="ECO:0000313" key="9">
    <source>
        <dbReference type="Proteomes" id="UP001365405"/>
    </source>
</evidence>
<dbReference type="Gene3D" id="1.20.950.20">
    <property type="entry name" value="Transmembrane di-heme cytochromes, Chain C"/>
    <property type="match status" value="1"/>
</dbReference>
<feature type="domain" description="Cytochrome b561 bacterial/Ni-hydrogenase" evidence="7">
    <location>
        <begin position="12"/>
        <end position="173"/>
    </location>
</feature>
<evidence type="ECO:0000259" key="7">
    <source>
        <dbReference type="Pfam" id="PF01292"/>
    </source>
</evidence>
<dbReference type="SUPFAM" id="SSF81342">
    <property type="entry name" value="Transmembrane di-heme cytochromes"/>
    <property type="match status" value="1"/>
</dbReference>
<keyword evidence="5 6" id="KW-0472">Membrane</keyword>
<evidence type="ECO:0000256" key="3">
    <source>
        <dbReference type="ARBA" id="ARBA00022692"/>
    </source>
</evidence>
<sequence>MTPAQATGTVPVWDRPVRALHWALAGGTTATWLTGQWWHDSHEWLGYGVALVIALRLAWGWLGSAPARFAHFVRGPRATWSYARAVAAGRAARHLGHNPLGGWMVLALLGCAAGTASTGILYTTDWLWGFDWLHRLHQALAWCMVGLVTLHVAGVMFTSWQHRESLVAAMVHGRKRAAAADDVPA</sequence>
<name>A0ABU9CGG5_9BURK</name>
<evidence type="ECO:0000256" key="5">
    <source>
        <dbReference type="ARBA" id="ARBA00023136"/>
    </source>
</evidence>
<accession>A0ABU9CGG5</accession>
<gene>
    <name evidence="8" type="ORF">AACH10_05425</name>
</gene>
<evidence type="ECO:0000256" key="6">
    <source>
        <dbReference type="SAM" id="Phobius"/>
    </source>
</evidence>
<comment type="caution">
    <text evidence="8">The sequence shown here is derived from an EMBL/GenBank/DDBJ whole genome shotgun (WGS) entry which is preliminary data.</text>
</comment>
<dbReference type="PANTHER" id="PTHR30485:SF2">
    <property type="entry name" value="BLL0597 PROTEIN"/>
    <property type="match status" value="1"/>
</dbReference>
<evidence type="ECO:0000256" key="4">
    <source>
        <dbReference type="ARBA" id="ARBA00022989"/>
    </source>
</evidence>
<dbReference type="InterPro" id="IPR011577">
    <property type="entry name" value="Cyt_b561_bac/Ni-Hgenase"/>
</dbReference>
<evidence type="ECO:0000313" key="8">
    <source>
        <dbReference type="EMBL" id="MEK8049667.1"/>
    </source>
</evidence>
<dbReference type="RefSeq" id="WP_341409350.1">
    <property type="nucleotide sequence ID" value="NZ_JBBUTH010000003.1"/>
</dbReference>
<dbReference type="Pfam" id="PF01292">
    <property type="entry name" value="Ni_hydr_CYTB"/>
    <property type="match status" value="1"/>
</dbReference>
<dbReference type="EMBL" id="JBBUTH010000003">
    <property type="protein sequence ID" value="MEK8049667.1"/>
    <property type="molecule type" value="Genomic_DNA"/>
</dbReference>
<comment type="subcellular location">
    <subcellularLocation>
        <location evidence="1">Cell membrane</location>
        <topology evidence="1">Multi-pass membrane protein</topology>
    </subcellularLocation>
</comment>
<evidence type="ECO:0000256" key="2">
    <source>
        <dbReference type="ARBA" id="ARBA00022475"/>
    </source>
</evidence>
<reference evidence="8 9" key="1">
    <citation type="submission" date="2024-04" db="EMBL/GenBank/DDBJ databases">
        <title>Novel species of the genus Ideonella isolated from streams.</title>
        <authorList>
            <person name="Lu H."/>
        </authorList>
    </citation>
    <scope>NUCLEOTIDE SEQUENCE [LARGE SCALE GENOMIC DNA]</scope>
    <source>
        <strain evidence="8 9">DXS22W</strain>
    </source>
</reference>
<feature type="transmembrane region" description="Helical" evidence="6">
    <location>
        <begin position="139"/>
        <end position="160"/>
    </location>
</feature>
<keyword evidence="9" id="KW-1185">Reference proteome</keyword>
<feature type="transmembrane region" description="Helical" evidence="6">
    <location>
        <begin position="44"/>
        <end position="62"/>
    </location>
</feature>
<dbReference type="InterPro" id="IPR051542">
    <property type="entry name" value="Hydrogenase_cytochrome"/>
</dbReference>
<dbReference type="InterPro" id="IPR016174">
    <property type="entry name" value="Di-haem_cyt_TM"/>
</dbReference>
<proteinExistence type="predicted"/>
<evidence type="ECO:0000256" key="1">
    <source>
        <dbReference type="ARBA" id="ARBA00004651"/>
    </source>
</evidence>
<keyword evidence="4 6" id="KW-1133">Transmembrane helix</keyword>
<keyword evidence="3 6" id="KW-0812">Transmembrane</keyword>